<name>A0A2P5EP78_TREOI</name>
<keyword evidence="1" id="KW-0732">Signal</keyword>
<gene>
    <name evidence="2" type="ORF">TorRG33x02_169110</name>
</gene>
<proteinExistence type="predicted"/>
<comment type="caution">
    <text evidence="2">The sequence shown here is derived from an EMBL/GenBank/DDBJ whole genome shotgun (WGS) entry which is preliminary data.</text>
</comment>
<feature type="signal peptide" evidence="1">
    <location>
        <begin position="1"/>
        <end position="22"/>
    </location>
</feature>
<evidence type="ECO:0000313" key="3">
    <source>
        <dbReference type="Proteomes" id="UP000237000"/>
    </source>
</evidence>
<feature type="chain" id="PRO_5015177945" description="Secreted protein" evidence="1">
    <location>
        <begin position="23"/>
        <end position="88"/>
    </location>
</feature>
<evidence type="ECO:0008006" key="4">
    <source>
        <dbReference type="Google" id="ProtNLM"/>
    </source>
</evidence>
<evidence type="ECO:0000313" key="2">
    <source>
        <dbReference type="EMBL" id="PON87275.1"/>
    </source>
</evidence>
<protein>
    <recommendedName>
        <fullName evidence="4">Secreted protein</fullName>
    </recommendedName>
</protein>
<organism evidence="2 3">
    <name type="scientific">Trema orientale</name>
    <name type="common">Charcoal tree</name>
    <name type="synonym">Celtis orientalis</name>
    <dbReference type="NCBI Taxonomy" id="63057"/>
    <lineage>
        <taxon>Eukaryota</taxon>
        <taxon>Viridiplantae</taxon>
        <taxon>Streptophyta</taxon>
        <taxon>Embryophyta</taxon>
        <taxon>Tracheophyta</taxon>
        <taxon>Spermatophyta</taxon>
        <taxon>Magnoliopsida</taxon>
        <taxon>eudicotyledons</taxon>
        <taxon>Gunneridae</taxon>
        <taxon>Pentapetalae</taxon>
        <taxon>rosids</taxon>
        <taxon>fabids</taxon>
        <taxon>Rosales</taxon>
        <taxon>Cannabaceae</taxon>
        <taxon>Trema</taxon>
    </lineage>
</organism>
<dbReference type="InParanoid" id="A0A2P5EP78"/>
<dbReference type="Proteomes" id="UP000237000">
    <property type="component" value="Unassembled WGS sequence"/>
</dbReference>
<evidence type="ECO:0000256" key="1">
    <source>
        <dbReference type="SAM" id="SignalP"/>
    </source>
</evidence>
<reference evidence="3" key="1">
    <citation type="submission" date="2016-06" db="EMBL/GenBank/DDBJ databases">
        <title>Parallel loss of symbiosis genes in relatives of nitrogen-fixing non-legume Parasponia.</title>
        <authorList>
            <person name="Van Velzen R."/>
            <person name="Holmer R."/>
            <person name="Bu F."/>
            <person name="Rutten L."/>
            <person name="Van Zeijl A."/>
            <person name="Liu W."/>
            <person name="Santuari L."/>
            <person name="Cao Q."/>
            <person name="Sharma T."/>
            <person name="Shen D."/>
            <person name="Roswanjaya Y."/>
            <person name="Wardhani T."/>
            <person name="Kalhor M.S."/>
            <person name="Jansen J."/>
            <person name="Van den Hoogen J."/>
            <person name="Gungor B."/>
            <person name="Hartog M."/>
            <person name="Hontelez J."/>
            <person name="Verver J."/>
            <person name="Yang W.-C."/>
            <person name="Schijlen E."/>
            <person name="Repin R."/>
            <person name="Schilthuizen M."/>
            <person name="Schranz E."/>
            <person name="Heidstra R."/>
            <person name="Miyata K."/>
            <person name="Fedorova E."/>
            <person name="Kohlen W."/>
            <person name="Bisseling T."/>
            <person name="Smit S."/>
            <person name="Geurts R."/>
        </authorList>
    </citation>
    <scope>NUCLEOTIDE SEQUENCE [LARGE SCALE GENOMIC DNA]</scope>
    <source>
        <strain evidence="3">cv. RG33-2</strain>
    </source>
</reference>
<dbReference type="EMBL" id="JXTC01000119">
    <property type="protein sequence ID" value="PON87275.1"/>
    <property type="molecule type" value="Genomic_DNA"/>
</dbReference>
<sequence length="88" mass="9734">MRTTSFWVALFPVAVGRGLTMASRINKGYPEKVSISVESFPVKLLSSRLRTVMEVAEQKEEASKVCKAPLPYDVVFGCTIVSKLQLLV</sequence>
<accession>A0A2P5EP78</accession>
<dbReference type="AlphaFoldDB" id="A0A2P5EP78"/>
<keyword evidence="3" id="KW-1185">Reference proteome</keyword>